<dbReference type="PANTHER" id="PTHR43280:SF10">
    <property type="entry name" value="REGULATORY PROTEIN POCR"/>
    <property type="match status" value="1"/>
</dbReference>
<comment type="caution">
    <text evidence="6">The sequence shown here is derived from an EMBL/GenBank/DDBJ whole genome shotgun (WGS) entry which is preliminary data.</text>
</comment>
<dbReference type="EMBL" id="CAKMMW010000021">
    <property type="protein sequence ID" value="CAH1222114.1"/>
    <property type="molecule type" value="Genomic_DNA"/>
</dbReference>
<dbReference type="PROSITE" id="PS01124">
    <property type="entry name" value="HTH_ARAC_FAMILY_2"/>
    <property type="match status" value="1"/>
</dbReference>
<reference evidence="6" key="1">
    <citation type="submission" date="2022-01" db="EMBL/GenBank/DDBJ databases">
        <authorList>
            <person name="Criscuolo A."/>
        </authorList>
    </citation>
    <scope>NUCLEOTIDE SEQUENCE</scope>
    <source>
        <strain evidence="6">CIP111891</strain>
    </source>
</reference>
<dbReference type="Pfam" id="PF17853">
    <property type="entry name" value="GGDEF_2"/>
    <property type="match status" value="1"/>
</dbReference>
<evidence type="ECO:0000256" key="1">
    <source>
        <dbReference type="ARBA" id="ARBA00023015"/>
    </source>
</evidence>
<dbReference type="Proteomes" id="UP000838821">
    <property type="component" value="Unassembled WGS sequence"/>
</dbReference>
<protein>
    <submittedName>
        <fullName evidence="6">HTH-type transcriptional activator RhaR</fullName>
    </submittedName>
</protein>
<evidence type="ECO:0000256" key="3">
    <source>
        <dbReference type="ARBA" id="ARBA00023163"/>
    </source>
</evidence>
<dbReference type="InterPro" id="IPR018060">
    <property type="entry name" value="HTH_AraC"/>
</dbReference>
<feature type="transmembrane region" description="Helical" evidence="4">
    <location>
        <begin position="279"/>
        <end position="298"/>
    </location>
</feature>
<dbReference type="Gene3D" id="1.10.10.60">
    <property type="entry name" value="Homeodomain-like"/>
    <property type="match status" value="2"/>
</dbReference>
<feature type="domain" description="HTH araC/xylS-type" evidence="5">
    <location>
        <begin position="647"/>
        <end position="745"/>
    </location>
</feature>
<keyword evidence="3" id="KW-0804">Transcription</keyword>
<accession>A0ABM9CTK7</accession>
<proteinExistence type="predicted"/>
<sequence>MKTRGLTYLNKLVLYGFVLGVVPLLALGFFSYFRTSGTIQNYVEEGNLQILKLSQSRIEQNLKTVEASAITMLHSPFVESVLSLPLEGKYYNEFEQLTGTIRQLQVFELGVSDIEFYNMHGKWQIGNKGIYPFNQDNSHPTMGIPQKTIWESNKNGIRMISKKPAYDPDPDVIITADIPFSHLRKLLLDTSPLGSVFMLDSEMNLLGYQDESFTRAFLGETELANQLKRLDGDGGKVNVHYGKQAYSVTYIRSSLTGWMYVSAVSIDMITQESKAIGRFTIWICLIITLAVLIFSVMGSNRFYSPIRKLYATVVGQDVQQQPLHNLKREDELQQIGTRFLSLLDRQQEMSGQIQGQVVQLNQFFVQKLFFGEVGPREIKEKLSVLQFPQSWQRMYVMAIEIDTLEGSRYEEKDLDLLLFAVNNIAGELAPQQTLLNPIVLNESQLTILGTDRTDPAWEEDVYKLAEEIQRAVRTYLNISVSVGLSYVFEEWTKVPKAYKEAIDALRYRVKLGHETIISIRDIFADSPAETSYPVKISDELRQAVNASDLEQATLLLHQMVRELVVQPFHFHDYQFSLIRFLSELGSLLQDQGISIRTLMKDDESIVESLFKLRTTEEVEAWFKEVVVGPVLLLLEERRSHQFRKISEAVIQIIHEEYDTDLTLELCADRIEYHPHYVSKVFRQEAGVNFGDYLLQYRLTIAKKMLVETNMKISDISEKLKYTNSTNFIRSFRKVEGETPGQYRERMQDIPASGSGAK</sequence>
<keyword evidence="4" id="KW-0812">Transmembrane</keyword>
<dbReference type="SUPFAM" id="SSF46689">
    <property type="entry name" value="Homeodomain-like"/>
    <property type="match status" value="2"/>
</dbReference>
<evidence type="ECO:0000256" key="4">
    <source>
        <dbReference type="SAM" id="Phobius"/>
    </source>
</evidence>
<organism evidence="6 7">
    <name type="scientific">Paenibacillus allorhizoplanae</name>
    <dbReference type="NCBI Taxonomy" id="2905648"/>
    <lineage>
        <taxon>Bacteria</taxon>
        <taxon>Bacillati</taxon>
        <taxon>Bacillota</taxon>
        <taxon>Bacilli</taxon>
        <taxon>Bacillales</taxon>
        <taxon>Paenibacillaceae</taxon>
        <taxon>Paenibacillus</taxon>
    </lineage>
</organism>
<keyword evidence="1" id="KW-0805">Transcription regulation</keyword>
<keyword evidence="4" id="KW-0472">Membrane</keyword>
<feature type="transmembrane region" description="Helical" evidence="4">
    <location>
        <begin position="12"/>
        <end position="33"/>
    </location>
</feature>
<dbReference type="InterPro" id="IPR009057">
    <property type="entry name" value="Homeodomain-like_sf"/>
</dbReference>
<dbReference type="RefSeq" id="WP_236291391.1">
    <property type="nucleotide sequence ID" value="NZ_CAKMMW010000021.1"/>
</dbReference>
<keyword evidence="4" id="KW-1133">Transmembrane helix</keyword>
<evidence type="ECO:0000313" key="6">
    <source>
        <dbReference type="EMBL" id="CAH1222114.1"/>
    </source>
</evidence>
<dbReference type="PANTHER" id="PTHR43280">
    <property type="entry name" value="ARAC-FAMILY TRANSCRIPTIONAL REGULATOR"/>
    <property type="match status" value="1"/>
</dbReference>
<dbReference type="SMART" id="SM00342">
    <property type="entry name" value="HTH_ARAC"/>
    <property type="match status" value="1"/>
</dbReference>
<keyword evidence="7" id="KW-1185">Reference proteome</keyword>
<dbReference type="Pfam" id="PF12833">
    <property type="entry name" value="HTH_18"/>
    <property type="match status" value="1"/>
</dbReference>
<evidence type="ECO:0000313" key="7">
    <source>
        <dbReference type="Proteomes" id="UP000838821"/>
    </source>
</evidence>
<evidence type="ECO:0000259" key="5">
    <source>
        <dbReference type="PROSITE" id="PS01124"/>
    </source>
</evidence>
<gene>
    <name evidence="6" type="primary">rhaR_72</name>
    <name evidence="6" type="ORF">PAECIP111891_05291</name>
</gene>
<evidence type="ECO:0000256" key="2">
    <source>
        <dbReference type="ARBA" id="ARBA00023125"/>
    </source>
</evidence>
<dbReference type="InterPro" id="IPR041522">
    <property type="entry name" value="CdaR_GGDEF"/>
</dbReference>
<name>A0ABM9CTK7_9BACL</name>
<keyword evidence="2" id="KW-0238">DNA-binding</keyword>